<organism evidence="7 8">
    <name type="scientific">Brevundimonas intermedia</name>
    <dbReference type="NCBI Taxonomy" id="74315"/>
    <lineage>
        <taxon>Bacteria</taxon>
        <taxon>Pseudomonadati</taxon>
        <taxon>Pseudomonadota</taxon>
        <taxon>Alphaproteobacteria</taxon>
        <taxon>Caulobacterales</taxon>
        <taxon>Caulobacteraceae</taxon>
        <taxon>Brevundimonas</taxon>
    </lineage>
</organism>
<keyword evidence="5" id="KW-0949">S-adenosyl-L-methionine</keyword>
<dbReference type="Proteomes" id="UP001143509">
    <property type="component" value="Unassembled WGS sequence"/>
</dbReference>
<dbReference type="InterPro" id="IPR012327">
    <property type="entry name" value="MeTrfase_D12"/>
</dbReference>
<dbReference type="EMBL" id="BSFD01000010">
    <property type="protein sequence ID" value="GLK49631.1"/>
    <property type="molecule type" value="Genomic_DNA"/>
</dbReference>
<name>A0ABQ5TD15_9CAUL</name>
<dbReference type="Gene3D" id="3.40.50.150">
    <property type="entry name" value="Vaccinia Virus protein VP39"/>
    <property type="match status" value="1"/>
</dbReference>
<reference evidence="7" key="1">
    <citation type="journal article" date="2014" name="Int. J. Syst. Evol. Microbiol.">
        <title>Complete genome of a new Firmicutes species belonging to the dominant human colonic microbiota ('Ruminococcus bicirculans') reveals two chromosomes and a selective capacity to utilize plant glucans.</title>
        <authorList>
            <consortium name="NISC Comparative Sequencing Program"/>
            <person name="Wegmann U."/>
            <person name="Louis P."/>
            <person name="Goesmann A."/>
            <person name="Henrissat B."/>
            <person name="Duncan S.H."/>
            <person name="Flint H.J."/>
        </authorList>
    </citation>
    <scope>NUCLEOTIDE SEQUENCE</scope>
    <source>
        <strain evidence="7">VKM B-1499</strain>
    </source>
</reference>
<evidence type="ECO:0000256" key="1">
    <source>
        <dbReference type="ARBA" id="ARBA00006594"/>
    </source>
</evidence>
<comment type="similarity">
    <text evidence="1">Belongs to the N(4)/N(6)-methyltransferase family.</text>
</comment>
<comment type="caution">
    <text evidence="7">The sequence shown here is derived from an EMBL/GenBank/DDBJ whole genome shotgun (WGS) entry which is preliminary data.</text>
</comment>
<dbReference type="PANTHER" id="PTHR30481">
    <property type="entry name" value="DNA ADENINE METHYLASE"/>
    <property type="match status" value="1"/>
</dbReference>
<evidence type="ECO:0000256" key="3">
    <source>
        <dbReference type="ARBA" id="ARBA00022603"/>
    </source>
</evidence>
<gene>
    <name evidence="7" type="ORF">GCM10017620_26040</name>
</gene>
<dbReference type="EC" id="2.1.1.72" evidence="2"/>
<dbReference type="PANTHER" id="PTHR30481:SF4">
    <property type="entry name" value="SITE-SPECIFIC DNA-METHYLTRANSFERASE (ADENINE-SPECIFIC)"/>
    <property type="match status" value="1"/>
</dbReference>
<dbReference type="GO" id="GO:0008168">
    <property type="term" value="F:methyltransferase activity"/>
    <property type="evidence" value="ECO:0007669"/>
    <property type="project" value="UniProtKB-KW"/>
</dbReference>
<sequence>MNAITLSPVTPVRPIAPYIGGKRNLARRLCALIEATPHTTYAEAFVGMGGVFFRRQSRPKCELINDWSGDVANLFRCMRAHPGALVDLVALQLHSRAEFDRAVREDPTTLTDLQRAARFVYLQKTAFGGKVNGRHFGVSLGRPARFQASTVGDDLLAAAKRLEGVTIEQLGWSEFMARYDRPDVLFYLDPPYFGCEDDYGDGMFGRQEFGAMAEQLAVLKGRFILSLNDRPQVREIFARFQVETVGTHYGLAGQGALPASEVIITGGGA</sequence>
<dbReference type="Gene3D" id="1.10.1020.10">
    <property type="entry name" value="Adenine-specific Methyltransferase, Domain 2"/>
    <property type="match status" value="1"/>
</dbReference>
<reference evidence="7" key="2">
    <citation type="submission" date="2023-01" db="EMBL/GenBank/DDBJ databases">
        <authorList>
            <person name="Sun Q."/>
            <person name="Evtushenko L."/>
        </authorList>
    </citation>
    <scope>NUCLEOTIDE SEQUENCE</scope>
    <source>
        <strain evidence="7">VKM B-1499</strain>
    </source>
</reference>
<dbReference type="InterPro" id="IPR012263">
    <property type="entry name" value="M_m6A_EcoRV"/>
</dbReference>
<keyword evidence="8" id="KW-1185">Reference proteome</keyword>
<keyword evidence="4" id="KW-0808">Transferase</keyword>
<dbReference type="PRINTS" id="PR00505">
    <property type="entry name" value="D12N6MTFRASE"/>
</dbReference>
<protein>
    <recommendedName>
        <fullName evidence="2">site-specific DNA-methyltransferase (adenine-specific)</fullName>
        <ecNumber evidence="2">2.1.1.72</ecNumber>
    </recommendedName>
</protein>
<keyword evidence="3 7" id="KW-0489">Methyltransferase</keyword>
<evidence type="ECO:0000256" key="4">
    <source>
        <dbReference type="ARBA" id="ARBA00022679"/>
    </source>
</evidence>
<dbReference type="GO" id="GO:0032259">
    <property type="term" value="P:methylation"/>
    <property type="evidence" value="ECO:0007669"/>
    <property type="project" value="UniProtKB-KW"/>
</dbReference>
<accession>A0ABQ5TD15</accession>
<evidence type="ECO:0000313" key="7">
    <source>
        <dbReference type="EMBL" id="GLK49631.1"/>
    </source>
</evidence>
<dbReference type="PIRSF" id="PIRSF000398">
    <property type="entry name" value="M_m6A_EcoRV"/>
    <property type="match status" value="1"/>
</dbReference>
<evidence type="ECO:0000256" key="5">
    <source>
        <dbReference type="ARBA" id="ARBA00022691"/>
    </source>
</evidence>
<evidence type="ECO:0000313" key="8">
    <source>
        <dbReference type="Proteomes" id="UP001143509"/>
    </source>
</evidence>
<dbReference type="InterPro" id="IPR023095">
    <property type="entry name" value="Ade_MeTrfase_dom_2"/>
</dbReference>
<evidence type="ECO:0000256" key="2">
    <source>
        <dbReference type="ARBA" id="ARBA00011900"/>
    </source>
</evidence>
<dbReference type="RefSeq" id="WP_271165821.1">
    <property type="nucleotide sequence ID" value="NZ_BSFD01000010.1"/>
</dbReference>
<dbReference type="Pfam" id="PF02086">
    <property type="entry name" value="MethyltransfD12"/>
    <property type="match status" value="1"/>
</dbReference>
<proteinExistence type="inferred from homology"/>
<dbReference type="InterPro" id="IPR029063">
    <property type="entry name" value="SAM-dependent_MTases_sf"/>
</dbReference>
<dbReference type="SUPFAM" id="SSF53335">
    <property type="entry name" value="S-adenosyl-L-methionine-dependent methyltransferases"/>
    <property type="match status" value="1"/>
</dbReference>
<evidence type="ECO:0000256" key="6">
    <source>
        <dbReference type="ARBA" id="ARBA00047942"/>
    </source>
</evidence>
<comment type="catalytic activity">
    <reaction evidence="6">
        <text>a 2'-deoxyadenosine in DNA + S-adenosyl-L-methionine = an N(6)-methyl-2'-deoxyadenosine in DNA + S-adenosyl-L-homocysteine + H(+)</text>
        <dbReference type="Rhea" id="RHEA:15197"/>
        <dbReference type="Rhea" id="RHEA-COMP:12418"/>
        <dbReference type="Rhea" id="RHEA-COMP:12419"/>
        <dbReference type="ChEBI" id="CHEBI:15378"/>
        <dbReference type="ChEBI" id="CHEBI:57856"/>
        <dbReference type="ChEBI" id="CHEBI:59789"/>
        <dbReference type="ChEBI" id="CHEBI:90615"/>
        <dbReference type="ChEBI" id="CHEBI:90616"/>
        <dbReference type="EC" id="2.1.1.72"/>
    </reaction>
</comment>